<protein>
    <submittedName>
        <fullName evidence="2">Uncharacterized protein</fullName>
    </submittedName>
</protein>
<reference evidence="2 3" key="1">
    <citation type="submission" date="2019-03" db="EMBL/GenBank/DDBJ databases">
        <title>First draft genome of Liparis tanakae, snailfish: a comprehensive survey of snailfish specific genes.</title>
        <authorList>
            <person name="Kim W."/>
            <person name="Song I."/>
            <person name="Jeong J.-H."/>
            <person name="Kim D."/>
            <person name="Kim S."/>
            <person name="Ryu S."/>
            <person name="Song J.Y."/>
            <person name="Lee S.K."/>
        </authorList>
    </citation>
    <scope>NUCLEOTIDE SEQUENCE [LARGE SCALE GENOMIC DNA]</scope>
    <source>
        <tissue evidence="2">Muscle</tissue>
    </source>
</reference>
<feature type="region of interest" description="Disordered" evidence="1">
    <location>
        <begin position="1"/>
        <end position="21"/>
    </location>
</feature>
<name>A0A4Z2F2X8_9TELE</name>
<keyword evidence="3" id="KW-1185">Reference proteome</keyword>
<dbReference type="EMBL" id="SRLO01001829">
    <property type="protein sequence ID" value="TNN35111.1"/>
    <property type="molecule type" value="Genomic_DNA"/>
</dbReference>
<accession>A0A4Z2F2X8</accession>
<evidence type="ECO:0000256" key="1">
    <source>
        <dbReference type="SAM" id="MobiDB-lite"/>
    </source>
</evidence>
<gene>
    <name evidence="2" type="ORF">EYF80_054730</name>
</gene>
<organism evidence="2 3">
    <name type="scientific">Liparis tanakae</name>
    <name type="common">Tanaka's snailfish</name>
    <dbReference type="NCBI Taxonomy" id="230148"/>
    <lineage>
        <taxon>Eukaryota</taxon>
        <taxon>Metazoa</taxon>
        <taxon>Chordata</taxon>
        <taxon>Craniata</taxon>
        <taxon>Vertebrata</taxon>
        <taxon>Euteleostomi</taxon>
        <taxon>Actinopterygii</taxon>
        <taxon>Neopterygii</taxon>
        <taxon>Teleostei</taxon>
        <taxon>Neoteleostei</taxon>
        <taxon>Acanthomorphata</taxon>
        <taxon>Eupercaria</taxon>
        <taxon>Perciformes</taxon>
        <taxon>Cottioidei</taxon>
        <taxon>Cottales</taxon>
        <taxon>Liparidae</taxon>
        <taxon>Liparis</taxon>
    </lineage>
</organism>
<evidence type="ECO:0000313" key="2">
    <source>
        <dbReference type="EMBL" id="TNN35111.1"/>
    </source>
</evidence>
<dbReference type="AlphaFoldDB" id="A0A4Z2F2X8"/>
<comment type="caution">
    <text evidence="2">The sequence shown here is derived from an EMBL/GenBank/DDBJ whole genome shotgun (WGS) entry which is preliminary data.</text>
</comment>
<evidence type="ECO:0000313" key="3">
    <source>
        <dbReference type="Proteomes" id="UP000314294"/>
    </source>
</evidence>
<proteinExistence type="predicted"/>
<sequence length="87" mass="10249">MVAEILEKQQQQHPQPKMTRNCPAWSAKVPLPCLGTWGTSSFFEVERDRRVTERKKRPITPAKWRGRWRCGTMSSYTIVNENWMILS</sequence>
<dbReference type="Proteomes" id="UP000314294">
    <property type="component" value="Unassembled WGS sequence"/>
</dbReference>